<dbReference type="InterPro" id="IPR047021">
    <property type="entry name" value="REXO1/3/4-like"/>
</dbReference>
<dbReference type="GO" id="GO:0005730">
    <property type="term" value="C:nucleolus"/>
    <property type="evidence" value="ECO:0007669"/>
    <property type="project" value="UniProtKB-ARBA"/>
</dbReference>
<dbReference type="PANTHER" id="PTHR12801">
    <property type="entry name" value="RNA EXONUCLEASE REXO1 / RECO3 FAMILY MEMBER-RELATED"/>
    <property type="match status" value="1"/>
</dbReference>
<dbReference type="STRING" id="8005.ENSEEEP00000042916"/>
<reference evidence="11" key="2">
    <citation type="journal article" date="2017" name="Sci. Adv.">
        <title>A tail of two voltages: Proteomic comparison of the three electric organs of the electric eel.</title>
        <authorList>
            <person name="Traeger L.L."/>
            <person name="Sabat G."/>
            <person name="Barrett-Wilt G.A."/>
            <person name="Wells G.B."/>
            <person name="Sussman M.R."/>
        </authorList>
    </citation>
    <scope>NUCLEOTIDE SEQUENCE [LARGE SCALE GENOMIC DNA]</scope>
</reference>
<proteinExistence type="inferred from homology"/>
<dbReference type="RefSeq" id="XP_026888473.2">
    <property type="nucleotide sequence ID" value="XM_027032672.2"/>
</dbReference>
<dbReference type="CDD" id="cd06144">
    <property type="entry name" value="REX4_like"/>
    <property type="match status" value="1"/>
</dbReference>
<dbReference type="SMART" id="SM00479">
    <property type="entry name" value="EXOIII"/>
    <property type="match status" value="1"/>
</dbReference>
<feature type="compositionally biased region" description="Basic and acidic residues" evidence="8">
    <location>
        <begin position="129"/>
        <end position="142"/>
    </location>
</feature>
<dbReference type="Pfam" id="PF00929">
    <property type="entry name" value="RNase_T"/>
    <property type="match status" value="1"/>
</dbReference>
<feature type="compositionally biased region" description="Basic and acidic residues" evidence="8">
    <location>
        <begin position="100"/>
        <end position="119"/>
    </location>
</feature>
<dbReference type="FunFam" id="3.30.420.10:FF:000007">
    <property type="entry name" value="Interferon-stimulated exonuclease gene 20"/>
    <property type="match status" value="1"/>
</dbReference>
<evidence type="ECO:0000313" key="11">
    <source>
        <dbReference type="Proteomes" id="UP000314983"/>
    </source>
</evidence>
<feature type="compositionally biased region" description="Basic and acidic residues" evidence="8">
    <location>
        <begin position="15"/>
        <end position="28"/>
    </location>
</feature>
<evidence type="ECO:0000256" key="3">
    <source>
        <dbReference type="ARBA" id="ARBA00016937"/>
    </source>
</evidence>
<dbReference type="GeneTree" id="ENSGT00940000159607"/>
<keyword evidence="6" id="KW-0269">Exonuclease</keyword>
<reference evidence="10" key="4">
    <citation type="submission" date="2025-08" db="UniProtKB">
        <authorList>
            <consortium name="Ensembl"/>
        </authorList>
    </citation>
    <scope>IDENTIFICATION</scope>
</reference>
<dbReference type="SUPFAM" id="SSF53098">
    <property type="entry name" value="Ribonuclease H-like"/>
    <property type="match status" value="1"/>
</dbReference>
<dbReference type="GeneID" id="113591957"/>
<sequence length="432" mass="48693">MSKAKPKEQVTAVDCETKKQTKDIDGKDKKKKKHFFKRVEKKPKEAKNSVPLPPKDALEFSANWKRLLGILSSEEAVKTQQNGEKEVNSKAKKPPSAVSKDPRSAQRPDKGLRQAERGPKGAAKIPSPDTKRERLAESRDQQNGDGPSQRHKHKAEKRKAMDAYVQPGKWTNKNKRVEEEKKPTEPDIWFDDVDPDDIEATVGAEAADVVRKRSSVASIERVLIKEHAFEGLTRAIAVDCEMVGVGPDGEESMLARVSIVNQFGKCLYDKYVRPMEPVTDYRTAVSGIRPADIENGEDFKTVQQEVAQILEGRILVGHAIHNDLKILLLDHPKKMIRDTQKYKPFKKIAKSGRPALRVLCREVLNVKVQQGEHSSVQDAQATMRLYTLVKKQWEAELKASMGQRKDPKSPRKPRAKTDPGKAQTQTRETHDQ</sequence>
<feature type="region of interest" description="Disordered" evidence="8">
    <location>
        <begin position="397"/>
        <end position="432"/>
    </location>
</feature>
<evidence type="ECO:0000256" key="2">
    <source>
        <dbReference type="ARBA" id="ARBA00010489"/>
    </source>
</evidence>
<dbReference type="GO" id="GO:0006308">
    <property type="term" value="P:DNA catabolic process"/>
    <property type="evidence" value="ECO:0007669"/>
    <property type="project" value="TreeGrafter"/>
</dbReference>
<dbReference type="PANTHER" id="PTHR12801:SF158">
    <property type="entry name" value="RNA EXONUCLEASE 4"/>
    <property type="match status" value="1"/>
</dbReference>
<reference evidence="10" key="5">
    <citation type="submission" date="2025-09" db="UniProtKB">
        <authorList>
            <consortium name="Ensembl"/>
        </authorList>
    </citation>
    <scope>IDENTIFICATION</scope>
</reference>
<dbReference type="GO" id="GO:0006364">
    <property type="term" value="P:rRNA processing"/>
    <property type="evidence" value="ECO:0007669"/>
    <property type="project" value="InterPro"/>
</dbReference>
<feature type="region of interest" description="Disordered" evidence="8">
    <location>
        <begin position="1"/>
        <end position="60"/>
    </location>
</feature>
<dbReference type="Proteomes" id="UP000314983">
    <property type="component" value="Chromosome 22"/>
</dbReference>
<evidence type="ECO:0000256" key="6">
    <source>
        <dbReference type="ARBA" id="ARBA00022839"/>
    </source>
</evidence>
<evidence type="ECO:0000313" key="10">
    <source>
        <dbReference type="Ensembl" id="ENSEEEP00000042916.2"/>
    </source>
</evidence>
<comment type="subcellular location">
    <subcellularLocation>
        <location evidence="1">Nucleus</location>
    </subcellularLocation>
</comment>
<dbReference type="InterPro" id="IPR037431">
    <property type="entry name" value="REX4_DEDDh_dom"/>
</dbReference>
<gene>
    <name evidence="10" type="primary">REXO4</name>
</gene>
<organism evidence="10 11">
    <name type="scientific">Electrophorus electricus</name>
    <name type="common">Electric eel</name>
    <name type="synonym">Gymnotus electricus</name>
    <dbReference type="NCBI Taxonomy" id="8005"/>
    <lineage>
        <taxon>Eukaryota</taxon>
        <taxon>Metazoa</taxon>
        <taxon>Chordata</taxon>
        <taxon>Craniata</taxon>
        <taxon>Vertebrata</taxon>
        <taxon>Euteleostomi</taxon>
        <taxon>Actinopterygii</taxon>
        <taxon>Neopterygii</taxon>
        <taxon>Teleostei</taxon>
        <taxon>Ostariophysi</taxon>
        <taxon>Gymnotiformes</taxon>
        <taxon>Gymnotoidei</taxon>
        <taxon>Gymnotidae</taxon>
        <taxon>Electrophorus</taxon>
    </lineage>
</organism>
<dbReference type="Gene3D" id="3.30.420.10">
    <property type="entry name" value="Ribonuclease H-like superfamily/Ribonuclease H"/>
    <property type="match status" value="1"/>
</dbReference>
<dbReference type="InterPro" id="IPR012337">
    <property type="entry name" value="RNaseH-like_sf"/>
</dbReference>
<evidence type="ECO:0000256" key="5">
    <source>
        <dbReference type="ARBA" id="ARBA00022801"/>
    </source>
</evidence>
<feature type="compositionally biased region" description="Basic and acidic residues" evidence="8">
    <location>
        <begin position="175"/>
        <end position="185"/>
    </location>
</feature>
<name>A0A4W4GYX7_ELEEL</name>
<dbReference type="Ensembl" id="ENSEEET00000043404.2">
    <property type="protein sequence ID" value="ENSEEEP00000042916.2"/>
    <property type="gene ID" value="ENSEEEG00000020249.2"/>
</dbReference>
<comment type="similarity">
    <text evidence="2">Belongs to the REXO4 family.</text>
</comment>
<evidence type="ECO:0000259" key="9">
    <source>
        <dbReference type="SMART" id="SM00479"/>
    </source>
</evidence>
<keyword evidence="4" id="KW-0540">Nuclease</keyword>
<dbReference type="AlphaFoldDB" id="A0A4W4GYX7"/>
<evidence type="ECO:0000256" key="8">
    <source>
        <dbReference type="SAM" id="MobiDB-lite"/>
    </source>
</evidence>
<keyword evidence="5" id="KW-0378">Hydrolase</keyword>
<dbReference type="GO" id="GO:0003676">
    <property type="term" value="F:nucleic acid binding"/>
    <property type="evidence" value="ECO:0007669"/>
    <property type="project" value="InterPro"/>
</dbReference>
<dbReference type="GO" id="GO:0008408">
    <property type="term" value="F:3'-5' exonuclease activity"/>
    <property type="evidence" value="ECO:0007669"/>
    <property type="project" value="InterPro"/>
</dbReference>
<evidence type="ECO:0000256" key="4">
    <source>
        <dbReference type="ARBA" id="ARBA00022722"/>
    </source>
</evidence>
<reference evidence="10" key="3">
    <citation type="submission" date="2020-05" db="EMBL/GenBank/DDBJ databases">
        <title>Electrophorus electricus (electric eel) genome, fEleEle1, primary haplotype.</title>
        <authorList>
            <person name="Myers G."/>
            <person name="Meyer A."/>
            <person name="Fedrigo O."/>
            <person name="Formenti G."/>
            <person name="Rhie A."/>
            <person name="Tracey A."/>
            <person name="Sims Y."/>
            <person name="Jarvis E.D."/>
        </authorList>
    </citation>
    <scope>NUCLEOTIDE SEQUENCE [LARGE SCALE GENOMIC DNA]</scope>
</reference>
<feature type="compositionally biased region" description="Basic and acidic residues" evidence="8">
    <location>
        <begin position="397"/>
        <end position="419"/>
    </location>
</feature>
<dbReference type="OMA" id="QTRETHD"/>
<keyword evidence="11" id="KW-1185">Reference proteome</keyword>
<accession>A0A4W4GYX7</accession>
<evidence type="ECO:0000256" key="7">
    <source>
        <dbReference type="ARBA" id="ARBA00023242"/>
    </source>
</evidence>
<dbReference type="InterPro" id="IPR013520">
    <property type="entry name" value="Ribonucl_H"/>
</dbReference>
<evidence type="ECO:0000256" key="1">
    <source>
        <dbReference type="ARBA" id="ARBA00004123"/>
    </source>
</evidence>
<feature type="domain" description="Exonuclease" evidence="9">
    <location>
        <begin position="234"/>
        <end position="395"/>
    </location>
</feature>
<reference evidence="11" key="1">
    <citation type="journal article" date="2014" name="Science">
        <title>Nonhuman genetics. Genomic basis for the convergent evolution of electric organs.</title>
        <authorList>
            <person name="Gallant J.R."/>
            <person name="Traeger L.L."/>
            <person name="Volkening J.D."/>
            <person name="Moffett H."/>
            <person name="Chen P.H."/>
            <person name="Novina C.D."/>
            <person name="Phillips G.N.Jr."/>
            <person name="Anand R."/>
            <person name="Wells G.B."/>
            <person name="Pinch M."/>
            <person name="Guth R."/>
            <person name="Unguez G.A."/>
            <person name="Albert J.S."/>
            <person name="Zakon H.H."/>
            <person name="Samanta M.P."/>
            <person name="Sussman M.R."/>
        </authorList>
    </citation>
    <scope>NUCLEOTIDE SEQUENCE [LARGE SCALE GENOMIC DNA]</scope>
</reference>
<protein>
    <recommendedName>
        <fullName evidence="3">RNA exonuclease 4</fullName>
    </recommendedName>
</protein>
<feature type="region of interest" description="Disordered" evidence="8">
    <location>
        <begin position="76"/>
        <end position="194"/>
    </location>
</feature>
<feature type="compositionally biased region" description="Basic residues" evidence="8">
    <location>
        <begin position="29"/>
        <end position="41"/>
    </location>
</feature>
<dbReference type="InterPro" id="IPR036397">
    <property type="entry name" value="RNaseH_sf"/>
</dbReference>
<keyword evidence="7" id="KW-0539">Nucleus</keyword>